<evidence type="ECO:0000313" key="3">
    <source>
        <dbReference type="Proteomes" id="UP001161406"/>
    </source>
</evidence>
<sequence length="220" mass="24943">MGKFPSELSELGQPAMKKSKPERDFDDAITRAAADAVHKRNSTYIAEENVLQYRHGSQWSHVDANDGKENTGTFVSHSAEFSMGVERLIERDTSTLQRFIHTMSEELHGQFVGSLFQMISEETEKIGNSVQIGPKLPDEDADQAMQDGFLEMFRKVELGISRYGTVTYPTLFVHPDNKRVLDLIEQPVPEQHQRELDSAHYAAEISAISREAGRLSRYKR</sequence>
<organism evidence="2 3">
    <name type="scientific">Devosia yakushimensis</name>
    <dbReference type="NCBI Taxonomy" id="470028"/>
    <lineage>
        <taxon>Bacteria</taxon>
        <taxon>Pseudomonadati</taxon>
        <taxon>Pseudomonadota</taxon>
        <taxon>Alphaproteobacteria</taxon>
        <taxon>Hyphomicrobiales</taxon>
        <taxon>Devosiaceae</taxon>
        <taxon>Devosia</taxon>
    </lineage>
</organism>
<reference evidence="2" key="1">
    <citation type="journal article" date="2014" name="Int. J. Syst. Evol. Microbiol.">
        <title>Complete genome of a new Firmicutes species belonging to the dominant human colonic microbiota ('Ruminococcus bicirculans') reveals two chromosomes and a selective capacity to utilize plant glucans.</title>
        <authorList>
            <consortium name="NISC Comparative Sequencing Program"/>
            <person name="Wegmann U."/>
            <person name="Louis P."/>
            <person name="Goesmann A."/>
            <person name="Henrissat B."/>
            <person name="Duncan S.H."/>
            <person name="Flint H.J."/>
        </authorList>
    </citation>
    <scope>NUCLEOTIDE SEQUENCE</scope>
    <source>
        <strain evidence="2">NBRC 103855</strain>
    </source>
</reference>
<feature type="region of interest" description="Disordered" evidence="1">
    <location>
        <begin position="1"/>
        <end position="24"/>
    </location>
</feature>
<keyword evidence="3" id="KW-1185">Reference proteome</keyword>
<evidence type="ECO:0000256" key="1">
    <source>
        <dbReference type="SAM" id="MobiDB-lite"/>
    </source>
</evidence>
<accession>A0ABQ5UDK8</accession>
<evidence type="ECO:0000313" key="2">
    <source>
        <dbReference type="EMBL" id="GLQ08636.1"/>
    </source>
</evidence>
<comment type="caution">
    <text evidence="2">The sequence shown here is derived from an EMBL/GenBank/DDBJ whole genome shotgun (WGS) entry which is preliminary data.</text>
</comment>
<dbReference type="EMBL" id="BSNG01000001">
    <property type="protein sequence ID" value="GLQ08636.1"/>
    <property type="molecule type" value="Genomic_DNA"/>
</dbReference>
<dbReference type="Proteomes" id="UP001161406">
    <property type="component" value="Unassembled WGS sequence"/>
</dbReference>
<reference evidence="2" key="2">
    <citation type="submission" date="2023-01" db="EMBL/GenBank/DDBJ databases">
        <title>Draft genome sequence of Devosia yakushimensis strain NBRC 103855.</title>
        <authorList>
            <person name="Sun Q."/>
            <person name="Mori K."/>
        </authorList>
    </citation>
    <scope>NUCLEOTIDE SEQUENCE</scope>
    <source>
        <strain evidence="2">NBRC 103855</strain>
    </source>
</reference>
<proteinExistence type="predicted"/>
<name>A0ABQ5UDK8_9HYPH</name>
<gene>
    <name evidence="2" type="ORF">GCM10007913_05680</name>
</gene>
<protein>
    <submittedName>
        <fullName evidence="2">Uncharacterized protein</fullName>
    </submittedName>
</protein>